<keyword evidence="3" id="KW-1185">Reference proteome</keyword>
<reference evidence="2 3" key="1">
    <citation type="submission" date="2020-06" db="EMBL/GenBank/DDBJ databases">
        <title>Transcriptomic and genomic resources for Thalictrum thalictroides and T. hernandezii: Facilitating candidate gene discovery in an emerging model plant lineage.</title>
        <authorList>
            <person name="Arias T."/>
            <person name="Riano-Pachon D.M."/>
            <person name="Di Stilio V.S."/>
        </authorList>
    </citation>
    <scope>NUCLEOTIDE SEQUENCE [LARGE SCALE GENOMIC DNA]</scope>
    <source>
        <strain evidence="3">cv. WT478/WT964</strain>
        <tissue evidence="2">Leaves</tissue>
    </source>
</reference>
<dbReference type="Proteomes" id="UP000554482">
    <property type="component" value="Unassembled WGS sequence"/>
</dbReference>
<gene>
    <name evidence="2" type="ORF">FRX31_003505</name>
</gene>
<proteinExistence type="predicted"/>
<feature type="region of interest" description="Disordered" evidence="1">
    <location>
        <begin position="1"/>
        <end position="63"/>
    </location>
</feature>
<comment type="caution">
    <text evidence="2">The sequence shown here is derived from an EMBL/GenBank/DDBJ whole genome shotgun (WGS) entry which is preliminary data.</text>
</comment>
<evidence type="ECO:0000313" key="2">
    <source>
        <dbReference type="EMBL" id="KAF5206914.1"/>
    </source>
</evidence>
<organism evidence="2 3">
    <name type="scientific">Thalictrum thalictroides</name>
    <name type="common">Rue-anemone</name>
    <name type="synonym">Anemone thalictroides</name>
    <dbReference type="NCBI Taxonomy" id="46969"/>
    <lineage>
        <taxon>Eukaryota</taxon>
        <taxon>Viridiplantae</taxon>
        <taxon>Streptophyta</taxon>
        <taxon>Embryophyta</taxon>
        <taxon>Tracheophyta</taxon>
        <taxon>Spermatophyta</taxon>
        <taxon>Magnoliopsida</taxon>
        <taxon>Ranunculales</taxon>
        <taxon>Ranunculaceae</taxon>
        <taxon>Thalictroideae</taxon>
        <taxon>Thalictrum</taxon>
    </lineage>
</organism>
<dbReference type="EMBL" id="JABWDY010002084">
    <property type="protein sequence ID" value="KAF5206914.1"/>
    <property type="molecule type" value="Genomic_DNA"/>
</dbReference>
<name>A0A7J6XAY0_THATH</name>
<feature type="compositionally biased region" description="Basic residues" evidence="1">
    <location>
        <begin position="54"/>
        <end position="63"/>
    </location>
</feature>
<feature type="compositionally biased region" description="Basic and acidic residues" evidence="1">
    <location>
        <begin position="1"/>
        <end position="13"/>
    </location>
</feature>
<feature type="compositionally biased region" description="Basic and acidic residues" evidence="1">
    <location>
        <begin position="22"/>
        <end position="46"/>
    </location>
</feature>
<protein>
    <submittedName>
        <fullName evidence="2">Uncharacterized protein</fullName>
    </submittedName>
</protein>
<sequence>MQEHVPTRQHCEAGMETSTPLESREDNNASKEGNQELRDDAIRNVEGEQETPSKKHSFRARRD</sequence>
<dbReference type="AlphaFoldDB" id="A0A7J6XAY0"/>
<accession>A0A7J6XAY0</accession>
<evidence type="ECO:0000256" key="1">
    <source>
        <dbReference type="SAM" id="MobiDB-lite"/>
    </source>
</evidence>
<evidence type="ECO:0000313" key="3">
    <source>
        <dbReference type="Proteomes" id="UP000554482"/>
    </source>
</evidence>